<evidence type="ECO:0000313" key="1">
    <source>
        <dbReference type="EMBL" id="JAD28850.1"/>
    </source>
</evidence>
<sequence>MGCHLFDYFIVSSMHHLHITVHLLEGTWMKLFCSFMCIGSFICI</sequence>
<dbReference type="EMBL" id="GBRH01269045">
    <property type="protein sequence ID" value="JAD28850.1"/>
    <property type="molecule type" value="Transcribed_RNA"/>
</dbReference>
<protein>
    <submittedName>
        <fullName evidence="1">Uncharacterized protein</fullName>
    </submittedName>
</protein>
<reference evidence="1" key="2">
    <citation type="journal article" date="2015" name="Data Brief">
        <title>Shoot transcriptome of the giant reed, Arundo donax.</title>
        <authorList>
            <person name="Barrero R.A."/>
            <person name="Guerrero F.D."/>
            <person name="Moolhuijzen P."/>
            <person name="Goolsby J.A."/>
            <person name="Tidwell J."/>
            <person name="Bellgard S.E."/>
            <person name="Bellgard M.I."/>
        </authorList>
    </citation>
    <scope>NUCLEOTIDE SEQUENCE</scope>
    <source>
        <tissue evidence="1">Shoot tissue taken approximately 20 cm above the soil surface</tissue>
    </source>
</reference>
<proteinExistence type="predicted"/>
<reference evidence="1" key="1">
    <citation type="submission" date="2014-09" db="EMBL/GenBank/DDBJ databases">
        <authorList>
            <person name="Magalhaes I.L.F."/>
            <person name="Oliveira U."/>
            <person name="Santos F.R."/>
            <person name="Vidigal T.H.D.A."/>
            <person name="Brescovit A.D."/>
            <person name="Santos A.J."/>
        </authorList>
    </citation>
    <scope>NUCLEOTIDE SEQUENCE</scope>
    <source>
        <tissue evidence="1">Shoot tissue taken approximately 20 cm above the soil surface</tissue>
    </source>
</reference>
<organism evidence="1">
    <name type="scientific">Arundo donax</name>
    <name type="common">Giant reed</name>
    <name type="synonym">Donax arundinaceus</name>
    <dbReference type="NCBI Taxonomy" id="35708"/>
    <lineage>
        <taxon>Eukaryota</taxon>
        <taxon>Viridiplantae</taxon>
        <taxon>Streptophyta</taxon>
        <taxon>Embryophyta</taxon>
        <taxon>Tracheophyta</taxon>
        <taxon>Spermatophyta</taxon>
        <taxon>Magnoliopsida</taxon>
        <taxon>Liliopsida</taxon>
        <taxon>Poales</taxon>
        <taxon>Poaceae</taxon>
        <taxon>PACMAD clade</taxon>
        <taxon>Arundinoideae</taxon>
        <taxon>Arundineae</taxon>
        <taxon>Arundo</taxon>
    </lineage>
</organism>
<accession>A0A0A8YWH6</accession>
<name>A0A0A8YWH6_ARUDO</name>
<dbReference type="AlphaFoldDB" id="A0A0A8YWH6"/>